<comment type="caution">
    <text evidence="2">The sequence shown here is derived from an EMBL/GenBank/DDBJ whole genome shotgun (WGS) entry which is preliminary data.</text>
</comment>
<evidence type="ECO:0000313" key="3">
    <source>
        <dbReference type="Proteomes" id="UP001482620"/>
    </source>
</evidence>
<protein>
    <submittedName>
        <fullName evidence="2">Uncharacterized protein</fullName>
    </submittedName>
</protein>
<dbReference type="Proteomes" id="UP001482620">
    <property type="component" value="Unassembled WGS sequence"/>
</dbReference>
<reference evidence="2 3" key="1">
    <citation type="submission" date="2021-06" db="EMBL/GenBank/DDBJ databases">
        <authorList>
            <person name="Palmer J.M."/>
        </authorList>
    </citation>
    <scope>NUCLEOTIDE SEQUENCE [LARGE SCALE GENOMIC DNA]</scope>
    <source>
        <strain evidence="3">if_2019</strain>
        <tissue evidence="2">Muscle</tissue>
    </source>
</reference>
<accession>A0ABV0SJR9</accession>
<gene>
    <name evidence="2" type="ORF">ILYODFUR_002890</name>
</gene>
<keyword evidence="3" id="KW-1185">Reference proteome</keyword>
<dbReference type="EMBL" id="JAHRIQ010000143">
    <property type="protein sequence ID" value="MEQ2220197.1"/>
    <property type="molecule type" value="Genomic_DNA"/>
</dbReference>
<sequence>MFFCPLPASSLWGVGGKSGSSPSLVCLSSRWFKLFNYCSYSTYDRFFEKSYFLVFLLKIITHLPNLNGKFSCFPHFEDLIKEMGFCPVIFRVTGSHRSLLPKINSPSEPLREPVTEPS</sequence>
<name>A0ABV0SJR9_9TELE</name>
<evidence type="ECO:0000256" key="1">
    <source>
        <dbReference type="SAM" id="MobiDB-lite"/>
    </source>
</evidence>
<feature type="compositionally biased region" description="Basic and acidic residues" evidence="1">
    <location>
        <begin position="109"/>
        <end position="118"/>
    </location>
</feature>
<evidence type="ECO:0000313" key="2">
    <source>
        <dbReference type="EMBL" id="MEQ2220197.1"/>
    </source>
</evidence>
<proteinExistence type="predicted"/>
<organism evidence="2 3">
    <name type="scientific">Ilyodon furcidens</name>
    <name type="common">goldbreast splitfin</name>
    <dbReference type="NCBI Taxonomy" id="33524"/>
    <lineage>
        <taxon>Eukaryota</taxon>
        <taxon>Metazoa</taxon>
        <taxon>Chordata</taxon>
        <taxon>Craniata</taxon>
        <taxon>Vertebrata</taxon>
        <taxon>Euteleostomi</taxon>
        <taxon>Actinopterygii</taxon>
        <taxon>Neopterygii</taxon>
        <taxon>Teleostei</taxon>
        <taxon>Neoteleostei</taxon>
        <taxon>Acanthomorphata</taxon>
        <taxon>Ovalentaria</taxon>
        <taxon>Atherinomorphae</taxon>
        <taxon>Cyprinodontiformes</taxon>
        <taxon>Goodeidae</taxon>
        <taxon>Ilyodon</taxon>
    </lineage>
</organism>
<feature type="region of interest" description="Disordered" evidence="1">
    <location>
        <begin position="99"/>
        <end position="118"/>
    </location>
</feature>